<accession>A0A1H5RQF0</accession>
<evidence type="ECO:0000313" key="4">
    <source>
        <dbReference type="Proteomes" id="UP000236736"/>
    </source>
</evidence>
<dbReference type="GO" id="GO:0000723">
    <property type="term" value="P:telomere maintenance"/>
    <property type="evidence" value="ECO:0007669"/>
    <property type="project" value="InterPro"/>
</dbReference>
<dbReference type="Gene3D" id="2.30.30.940">
    <property type="match status" value="1"/>
</dbReference>
<dbReference type="OrthoDB" id="9763659at2"/>
<dbReference type="GO" id="GO:0003678">
    <property type="term" value="F:DNA helicase activity"/>
    <property type="evidence" value="ECO:0007669"/>
    <property type="project" value="InterPro"/>
</dbReference>
<evidence type="ECO:0000259" key="2">
    <source>
        <dbReference type="SMART" id="SM00382"/>
    </source>
</evidence>
<evidence type="ECO:0000256" key="1">
    <source>
        <dbReference type="SAM" id="MobiDB-lite"/>
    </source>
</evidence>
<dbReference type="CDD" id="cd18809">
    <property type="entry name" value="SF1_C_RecD"/>
    <property type="match status" value="1"/>
</dbReference>
<keyword evidence="3" id="KW-0547">Nucleotide-binding</keyword>
<feature type="region of interest" description="Disordered" evidence="1">
    <location>
        <begin position="632"/>
        <end position="661"/>
    </location>
</feature>
<reference evidence="4" key="1">
    <citation type="submission" date="2016-10" db="EMBL/GenBank/DDBJ databases">
        <authorList>
            <person name="Varghese N."/>
            <person name="Submissions S."/>
        </authorList>
    </citation>
    <scope>NUCLEOTIDE SEQUENCE [LARGE SCALE GENOMIC DNA]</scope>
    <source>
        <strain evidence="4">DSM 17298</strain>
    </source>
</reference>
<dbReference type="PANTHER" id="PTHR47642:SF5">
    <property type="entry name" value="ATP-DEPENDENT DNA HELICASE"/>
    <property type="match status" value="1"/>
</dbReference>
<dbReference type="EMBL" id="FNVR01000001">
    <property type="protein sequence ID" value="SEF39797.1"/>
    <property type="molecule type" value="Genomic_DNA"/>
</dbReference>
<dbReference type="FunFam" id="3.40.50.300:FF:001498">
    <property type="entry name" value="ATP-dependent DNA helicase"/>
    <property type="match status" value="1"/>
</dbReference>
<dbReference type="InterPro" id="IPR051055">
    <property type="entry name" value="PIF1_helicase"/>
</dbReference>
<dbReference type="InterPro" id="IPR010285">
    <property type="entry name" value="DNA_helicase_pif1-like_DEAD"/>
</dbReference>
<dbReference type="InterPro" id="IPR029491">
    <property type="entry name" value="Helicase_HTH"/>
</dbReference>
<organism evidence="3 4">
    <name type="scientific">Algoriphagus boritolerans DSM 17298 = JCM 18970</name>
    <dbReference type="NCBI Taxonomy" id="1120964"/>
    <lineage>
        <taxon>Bacteria</taxon>
        <taxon>Pseudomonadati</taxon>
        <taxon>Bacteroidota</taxon>
        <taxon>Cytophagia</taxon>
        <taxon>Cytophagales</taxon>
        <taxon>Cyclobacteriaceae</taxon>
        <taxon>Algoriphagus</taxon>
    </lineage>
</organism>
<keyword evidence="3" id="KW-0347">Helicase</keyword>
<evidence type="ECO:0000313" key="3">
    <source>
        <dbReference type="EMBL" id="SEF39797.1"/>
    </source>
</evidence>
<dbReference type="STRING" id="1120964.GCA_001313265_05184"/>
<sequence length="758" mass="86566">MENQSTDRLQLAAKFVNNTGAPIFLTGKAGTGKTTFLRDLSHLTHKRFVIVAPTGIAALNAKGVTIHSQFLLPFGSFLPTREAEGNFTDHNGFYTQQTLARRHPLNQFRRNVLKAIDLLVIDEVSMLRADILDAIDYRMRSVKRNYNVPFGGVQILLIGDLYQLPPIVKDQEWTVLSRFYKSMHFFEAKALQNSGMVYLELDKIFRQQDDVFIRILNHLRDNCATADDVKILNQHFRTSDQISDLPPCITLTTHNYKADELNLRELRSLQTPSFFYEADVERDFPENLFPLPQSIELKVGARVMFIKNDTSGLSSYFNGKLATVISLEEEEIRVEMDDSHQEFILKKELWENKKYRINPDTKELEEEVIGTFAQYPIKLAWAVTVHKSQGLTFDRAIIDVGQAFAPGQVYVALSRLRSLEGLVLRTRVQPDVIYSDPKVVDFTLGTGLQQNLTDLLSAHQSQYLSQLIQDTFEFESLTKSISQFDKDQESSLEFEDETLRKDLPVIFEALASEGENTRKFRTQLMILLQQGEHEKLLQRVEKGSAYYLDFLTGVLEKMILHEIKVEDFSRIKSYQNGLEELELEMIRKYLGIAKSGRLIQSILKGEVTGRMPEIEQQAASLRKSIVDTVRRSLPEKAKSSTKTGRKKAKEKIPKNPKAKKEDSKAVSLAMFLSGKTPQEIAEERGFVLGTIMGHLSFGVKSGVLKLEQLVAEKDIREIQSVAGKYDSLRPYFDYFEGKYDFGTLRLVLNLENNNRELE</sequence>
<gene>
    <name evidence="3" type="ORF">SAMN03080598_00012</name>
</gene>
<name>A0A1H5RQF0_9BACT</name>
<dbReference type="PANTHER" id="PTHR47642">
    <property type="entry name" value="ATP-DEPENDENT DNA HELICASE"/>
    <property type="match status" value="1"/>
</dbReference>
<dbReference type="Pfam" id="PF05970">
    <property type="entry name" value="PIF1"/>
    <property type="match status" value="2"/>
</dbReference>
<keyword evidence="4" id="KW-1185">Reference proteome</keyword>
<dbReference type="Gene3D" id="3.40.50.300">
    <property type="entry name" value="P-loop containing nucleotide triphosphate hydrolases"/>
    <property type="match status" value="2"/>
</dbReference>
<dbReference type="SMART" id="SM00382">
    <property type="entry name" value="AAA"/>
    <property type="match status" value="1"/>
</dbReference>
<dbReference type="Pfam" id="PF14493">
    <property type="entry name" value="HTH_40"/>
    <property type="match status" value="1"/>
</dbReference>
<dbReference type="RefSeq" id="WP_103922763.1">
    <property type="nucleotide sequence ID" value="NZ_FNVR01000001.1"/>
</dbReference>
<keyword evidence="3" id="KW-0378">Hydrolase</keyword>
<dbReference type="InterPro" id="IPR027417">
    <property type="entry name" value="P-loop_NTPase"/>
</dbReference>
<proteinExistence type="predicted"/>
<feature type="compositionally biased region" description="Basic and acidic residues" evidence="1">
    <location>
        <begin position="650"/>
        <end position="661"/>
    </location>
</feature>
<dbReference type="Proteomes" id="UP000236736">
    <property type="component" value="Unassembled WGS sequence"/>
</dbReference>
<dbReference type="SUPFAM" id="SSF52540">
    <property type="entry name" value="P-loop containing nucleoside triphosphate hydrolases"/>
    <property type="match status" value="2"/>
</dbReference>
<dbReference type="InterPro" id="IPR003593">
    <property type="entry name" value="AAA+_ATPase"/>
</dbReference>
<dbReference type="GO" id="GO:0006281">
    <property type="term" value="P:DNA repair"/>
    <property type="evidence" value="ECO:0007669"/>
    <property type="project" value="InterPro"/>
</dbReference>
<keyword evidence="3" id="KW-0067">ATP-binding</keyword>
<protein>
    <submittedName>
        <fullName evidence="3">Helicase</fullName>
    </submittedName>
</protein>
<dbReference type="AlphaFoldDB" id="A0A1H5RQF0"/>
<feature type="domain" description="AAA+ ATPase" evidence="2">
    <location>
        <begin position="19"/>
        <end position="327"/>
    </location>
</feature>